<feature type="non-terminal residue" evidence="1">
    <location>
        <position position="1"/>
    </location>
</feature>
<name>A0A0F9IKR1_9ZZZZ</name>
<dbReference type="SUPFAM" id="SSF110849">
    <property type="entry name" value="ParB/Sulfiredoxin"/>
    <property type="match status" value="1"/>
</dbReference>
<dbReference type="SUPFAM" id="SSF109709">
    <property type="entry name" value="KorB DNA-binding domain-like"/>
    <property type="match status" value="1"/>
</dbReference>
<dbReference type="Gene3D" id="3.90.1530.30">
    <property type="match status" value="1"/>
</dbReference>
<evidence type="ECO:0000313" key="1">
    <source>
        <dbReference type="EMBL" id="KKL87792.1"/>
    </source>
</evidence>
<gene>
    <name evidence="1" type="ORF">LCGC14_1931140</name>
</gene>
<dbReference type="AlphaFoldDB" id="A0A0F9IKR1"/>
<reference evidence="1" key="1">
    <citation type="journal article" date="2015" name="Nature">
        <title>Complex archaea that bridge the gap between prokaryotes and eukaryotes.</title>
        <authorList>
            <person name="Spang A."/>
            <person name="Saw J.H."/>
            <person name="Jorgensen S.L."/>
            <person name="Zaremba-Niedzwiedzka K."/>
            <person name="Martijn J."/>
            <person name="Lind A.E."/>
            <person name="van Eijk R."/>
            <person name="Schleper C."/>
            <person name="Guy L."/>
            <person name="Ettema T.J."/>
        </authorList>
    </citation>
    <scope>NUCLEOTIDE SEQUENCE</scope>
</reference>
<dbReference type="Gene3D" id="1.10.10.2830">
    <property type="match status" value="1"/>
</dbReference>
<protein>
    <submittedName>
        <fullName evidence="1">Uncharacterized protein</fullName>
    </submittedName>
</protein>
<dbReference type="InterPro" id="IPR036086">
    <property type="entry name" value="ParB/Sulfiredoxin_sf"/>
</dbReference>
<organism evidence="1">
    <name type="scientific">marine sediment metagenome</name>
    <dbReference type="NCBI Taxonomy" id="412755"/>
    <lineage>
        <taxon>unclassified sequences</taxon>
        <taxon>metagenomes</taxon>
        <taxon>ecological metagenomes</taxon>
    </lineage>
</organism>
<accession>A0A0F9IKR1</accession>
<sequence>KNDIEERGQLVPIVVKGSEVIDGRKRLRACEELEIDVQVIEVAPDDDPETLARSLNELRTHYSPSQLAMMAARRTNLKRGQTVYRPGTIAELSDGGPRSAKQVANEVGVGRALVQEAKSVLRDAVPEVIQAVEAGKLTLHAAKNIINAVPKDGQADAVSAVLEASKGKSRHSSAAVLVNQKTSKDPRPQFLRDAARSIRKAKKLSKGNKPSKRFEESEMNILLKTIRRLIRRLEEADGDHETT</sequence>
<proteinExistence type="predicted"/>
<comment type="caution">
    <text evidence="1">The sequence shown here is derived from an EMBL/GenBank/DDBJ whole genome shotgun (WGS) entry which is preliminary data.</text>
</comment>
<dbReference type="EMBL" id="LAZR01020739">
    <property type="protein sequence ID" value="KKL87792.1"/>
    <property type="molecule type" value="Genomic_DNA"/>
</dbReference>